<dbReference type="InterPro" id="IPR001965">
    <property type="entry name" value="Znf_PHD"/>
</dbReference>
<dbReference type="OrthoDB" id="6594682at2759"/>
<dbReference type="CDD" id="cd15517">
    <property type="entry name" value="PHD_TCF19_like"/>
    <property type="match status" value="1"/>
</dbReference>
<keyword evidence="7" id="KW-1185">Reference proteome</keyword>
<dbReference type="PROSITE" id="PS50016">
    <property type="entry name" value="ZF_PHD_2"/>
    <property type="match status" value="1"/>
</dbReference>
<sequence>MDGKFNIMTMKYSPIDDPMLFTLRYVQNYIEHKKVDEKVNCDLFRTELLHLILWKSTSMRNRCVECGLAELPEKDGETSTSWIECSSCKRWIHIECLQLDIEKEEDETLIYFCVVCQANTPTTPRN</sequence>
<dbReference type="InterPro" id="IPR019787">
    <property type="entry name" value="Znf_PHD-finger"/>
</dbReference>
<keyword evidence="3" id="KW-0862">Zinc</keyword>
<reference evidence="6" key="1">
    <citation type="submission" date="2022-07" db="EMBL/GenBank/DDBJ databases">
        <authorList>
            <person name="Trinca V."/>
            <person name="Uliana J.V.C."/>
            <person name="Torres T.T."/>
            <person name="Ward R.J."/>
            <person name="Monesi N."/>
        </authorList>
    </citation>
    <scope>NUCLEOTIDE SEQUENCE</scope>
    <source>
        <strain evidence="6">HSMRA1968</strain>
        <tissue evidence="6">Whole embryos</tissue>
    </source>
</reference>
<feature type="domain" description="PHD-type" evidence="5">
    <location>
        <begin position="60"/>
        <end position="119"/>
    </location>
</feature>
<proteinExistence type="predicted"/>
<evidence type="ECO:0000259" key="5">
    <source>
        <dbReference type="PROSITE" id="PS50016"/>
    </source>
</evidence>
<dbReference type="Proteomes" id="UP001151699">
    <property type="component" value="Chromosome A"/>
</dbReference>
<organism evidence="6 7">
    <name type="scientific">Pseudolycoriella hygida</name>
    <dbReference type="NCBI Taxonomy" id="35572"/>
    <lineage>
        <taxon>Eukaryota</taxon>
        <taxon>Metazoa</taxon>
        <taxon>Ecdysozoa</taxon>
        <taxon>Arthropoda</taxon>
        <taxon>Hexapoda</taxon>
        <taxon>Insecta</taxon>
        <taxon>Pterygota</taxon>
        <taxon>Neoptera</taxon>
        <taxon>Endopterygota</taxon>
        <taxon>Diptera</taxon>
        <taxon>Nematocera</taxon>
        <taxon>Sciaroidea</taxon>
        <taxon>Sciaridae</taxon>
        <taxon>Pseudolycoriella</taxon>
    </lineage>
</organism>
<evidence type="ECO:0000256" key="2">
    <source>
        <dbReference type="ARBA" id="ARBA00022771"/>
    </source>
</evidence>
<evidence type="ECO:0000313" key="7">
    <source>
        <dbReference type="Proteomes" id="UP001151699"/>
    </source>
</evidence>
<comment type="caution">
    <text evidence="6">The sequence shown here is derived from an EMBL/GenBank/DDBJ whole genome shotgun (WGS) entry which is preliminary data.</text>
</comment>
<dbReference type="Gene3D" id="3.30.40.10">
    <property type="entry name" value="Zinc/RING finger domain, C3HC4 (zinc finger)"/>
    <property type="match status" value="1"/>
</dbReference>
<evidence type="ECO:0000313" key="6">
    <source>
        <dbReference type="EMBL" id="KAJ6647800.1"/>
    </source>
</evidence>
<protein>
    <submittedName>
        <fullName evidence="6">JmjC domain-containing histone demethylation protein 1</fullName>
    </submittedName>
</protein>
<evidence type="ECO:0000256" key="1">
    <source>
        <dbReference type="ARBA" id="ARBA00022723"/>
    </source>
</evidence>
<dbReference type="Pfam" id="PF00628">
    <property type="entry name" value="PHD"/>
    <property type="match status" value="1"/>
</dbReference>
<dbReference type="InterPro" id="IPR011011">
    <property type="entry name" value="Znf_FYVE_PHD"/>
</dbReference>
<evidence type="ECO:0000256" key="3">
    <source>
        <dbReference type="ARBA" id="ARBA00022833"/>
    </source>
</evidence>
<dbReference type="EMBL" id="WJQU01000001">
    <property type="protein sequence ID" value="KAJ6647800.1"/>
    <property type="molecule type" value="Genomic_DNA"/>
</dbReference>
<dbReference type="InterPro" id="IPR013083">
    <property type="entry name" value="Znf_RING/FYVE/PHD"/>
</dbReference>
<evidence type="ECO:0000256" key="4">
    <source>
        <dbReference type="PROSITE-ProRule" id="PRU00146"/>
    </source>
</evidence>
<dbReference type="GO" id="GO:0008270">
    <property type="term" value="F:zinc ion binding"/>
    <property type="evidence" value="ECO:0007669"/>
    <property type="project" value="UniProtKB-KW"/>
</dbReference>
<dbReference type="AlphaFoldDB" id="A0A9Q0S953"/>
<name>A0A9Q0S953_9DIPT</name>
<dbReference type="SMART" id="SM00249">
    <property type="entry name" value="PHD"/>
    <property type="match status" value="1"/>
</dbReference>
<dbReference type="SUPFAM" id="SSF57903">
    <property type="entry name" value="FYVE/PHD zinc finger"/>
    <property type="match status" value="1"/>
</dbReference>
<keyword evidence="1" id="KW-0479">Metal-binding</keyword>
<keyword evidence="2 4" id="KW-0863">Zinc-finger</keyword>
<accession>A0A9Q0S953</accession>
<gene>
    <name evidence="6" type="primary">jhd1</name>
    <name evidence="6" type="ORF">Bhyg_03023</name>
</gene>